<dbReference type="Pfam" id="PF02321">
    <property type="entry name" value="OEP"/>
    <property type="match status" value="1"/>
</dbReference>
<dbReference type="AlphaFoldDB" id="A0A5C5W0K6"/>
<dbReference type="InterPro" id="IPR010131">
    <property type="entry name" value="MdtP/NodT-like"/>
</dbReference>
<dbReference type="SUPFAM" id="SSF56954">
    <property type="entry name" value="Outer membrane efflux proteins (OEP)"/>
    <property type="match status" value="1"/>
</dbReference>
<keyword evidence="3" id="KW-0472">Membrane</keyword>
<dbReference type="PANTHER" id="PTHR30203:SF24">
    <property type="entry name" value="BLR4935 PROTEIN"/>
    <property type="match status" value="1"/>
</dbReference>
<comment type="similarity">
    <text evidence="1">Belongs to the outer membrane factor (OMF) (TC 1.B.17) family.</text>
</comment>
<evidence type="ECO:0000313" key="4">
    <source>
        <dbReference type="EMBL" id="TWT43511.1"/>
    </source>
</evidence>
<reference evidence="4 5" key="1">
    <citation type="submission" date="2019-02" db="EMBL/GenBank/DDBJ databases">
        <title>Deep-cultivation of Planctomycetes and their phenomic and genomic characterization uncovers novel biology.</title>
        <authorList>
            <person name="Wiegand S."/>
            <person name="Jogler M."/>
            <person name="Boedeker C."/>
            <person name="Pinto D."/>
            <person name="Vollmers J."/>
            <person name="Rivas-Marin E."/>
            <person name="Kohn T."/>
            <person name="Peeters S.H."/>
            <person name="Heuer A."/>
            <person name="Rast P."/>
            <person name="Oberbeckmann S."/>
            <person name="Bunk B."/>
            <person name="Jeske O."/>
            <person name="Meyerdierks A."/>
            <person name="Storesund J.E."/>
            <person name="Kallscheuer N."/>
            <person name="Luecker S."/>
            <person name="Lage O.M."/>
            <person name="Pohl T."/>
            <person name="Merkel B.J."/>
            <person name="Hornburger P."/>
            <person name="Mueller R.-W."/>
            <person name="Bruemmer F."/>
            <person name="Labrenz M."/>
            <person name="Spormann A.M."/>
            <person name="Op Den Camp H."/>
            <person name="Overmann J."/>
            <person name="Amann R."/>
            <person name="Jetten M.S.M."/>
            <person name="Mascher T."/>
            <person name="Medema M.H."/>
            <person name="Devos D.P."/>
            <person name="Kaster A.-K."/>
            <person name="Ovreas L."/>
            <person name="Rohde M."/>
            <person name="Galperin M.Y."/>
            <person name="Jogler C."/>
        </authorList>
    </citation>
    <scope>NUCLEOTIDE SEQUENCE [LARGE SCALE GENOMIC DNA]</scope>
    <source>
        <strain evidence="4 5">Pla111</strain>
    </source>
</reference>
<evidence type="ECO:0000256" key="1">
    <source>
        <dbReference type="ARBA" id="ARBA00007613"/>
    </source>
</evidence>
<comment type="caution">
    <text evidence="4">The sequence shown here is derived from an EMBL/GenBank/DDBJ whole genome shotgun (WGS) entry which is preliminary data.</text>
</comment>
<feature type="transmembrane region" description="Helical" evidence="3">
    <location>
        <begin position="6"/>
        <end position="27"/>
    </location>
</feature>
<dbReference type="PANTHER" id="PTHR30203">
    <property type="entry name" value="OUTER MEMBRANE CATION EFFLUX PROTEIN"/>
    <property type="match status" value="1"/>
</dbReference>
<gene>
    <name evidence="4" type="ORF">Pla111_24620</name>
</gene>
<organism evidence="4 5">
    <name type="scientific">Botrimarina hoheduenensis</name>
    <dbReference type="NCBI Taxonomy" id="2528000"/>
    <lineage>
        <taxon>Bacteria</taxon>
        <taxon>Pseudomonadati</taxon>
        <taxon>Planctomycetota</taxon>
        <taxon>Planctomycetia</taxon>
        <taxon>Pirellulales</taxon>
        <taxon>Lacipirellulaceae</taxon>
        <taxon>Botrimarina</taxon>
    </lineage>
</organism>
<keyword evidence="3" id="KW-0812">Transmembrane</keyword>
<keyword evidence="3" id="KW-1133">Transmembrane helix</keyword>
<keyword evidence="2" id="KW-0175">Coiled coil</keyword>
<proteinExistence type="inferred from homology"/>
<feature type="coiled-coil region" evidence="2">
    <location>
        <begin position="400"/>
        <end position="427"/>
    </location>
</feature>
<keyword evidence="5" id="KW-1185">Reference proteome</keyword>
<protein>
    <submittedName>
        <fullName evidence="4">Outer membrane efflux protein</fullName>
    </submittedName>
</protein>
<dbReference type="Gene3D" id="1.20.1600.10">
    <property type="entry name" value="Outer membrane efflux proteins (OEP)"/>
    <property type="match status" value="1"/>
</dbReference>
<evidence type="ECO:0000256" key="2">
    <source>
        <dbReference type="SAM" id="Coils"/>
    </source>
</evidence>
<dbReference type="PROSITE" id="PS51257">
    <property type="entry name" value="PROKAR_LIPOPROTEIN"/>
    <property type="match status" value="1"/>
</dbReference>
<evidence type="ECO:0000313" key="5">
    <source>
        <dbReference type="Proteomes" id="UP000318995"/>
    </source>
</evidence>
<sequence>MDDQRQSVWSLSTLGIVVAGLSVLAGCRAPFGQRDSRVEASSPFADDRAMLVDFESAAEPEEAAAVSLLDGGPPLEPAQPEVIKLGFRPTPLARQPVEQLVAVAIDQHPRVRAARARYASATWRPEQARSLDDPMLSNTFFPISDQALQTAGGRAGNTMSLSQKYPWPAKREVKGAIAEREAQIAATKIRQAELEIEELVRLAYYELWFADRAIGITERNREIAIELVKLAEARNAAGGSQQDVLRASLQVDNLDSKLISLAEQKALAQADLAALTQQPSAQGIEPTETIDLSGAEQQREALFALALECNPSLNEQRWAVSRDRQKQELACLQKRPDFTFGVGWQTITESDAISPVANGRDNISFAVGLTLPIWRDRIRAGINEASAAVAASSREYADTRDDTFRRIRRYNEQAQAAQQQLDLYENRLRPRSKRALEIASADYRGRLVDFGEVTAGFTELLMIELQVARTEATLAGAIAQLERAVGCGVGTTE</sequence>
<dbReference type="GO" id="GO:0015562">
    <property type="term" value="F:efflux transmembrane transporter activity"/>
    <property type="evidence" value="ECO:0007669"/>
    <property type="project" value="InterPro"/>
</dbReference>
<evidence type="ECO:0000256" key="3">
    <source>
        <dbReference type="SAM" id="Phobius"/>
    </source>
</evidence>
<name>A0A5C5W0K6_9BACT</name>
<accession>A0A5C5W0K6</accession>
<dbReference type="EMBL" id="SJPH01000004">
    <property type="protein sequence ID" value="TWT43511.1"/>
    <property type="molecule type" value="Genomic_DNA"/>
</dbReference>
<dbReference type="InterPro" id="IPR003423">
    <property type="entry name" value="OMP_efflux"/>
</dbReference>
<dbReference type="Proteomes" id="UP000318995">
    <property type="component" value="Unassembled WGS sequence"/>
</dbReference>
<dbReference type="OrthoDB" id="237666at2"/>